<evidence type="ECO:0000313" key="7">
    <source>
        <dbReference type="Proteomes" id="UP000245207"/>
    </source>
</evidence>
<comment type="caution">
    <text evidence="6">The sequence shown here is derived from an EMBL/GenBank/DDBJ whole genome shotgun (WGS) entry which is preliminary data.</text>
</comment>
<keyword evidence="4" id="KW-0539">Nucleus</keyword>
<dbReference type="Gene3D" id="2.170.150.80">
    <property type="entry name" value="NAC domain"/>
    <property type="match status" value="1"/>
</dbReference>
<evidence type="ECO:0000256" key="1">
    <source>
        <dbReference type="ARBA" id="ARBA00023015"/>
    </source>
</evidence>
<dbReference type="PROSITE" id="PS51005">
    <property type="entry name" value="NAC"/>
    <property type="match status" value="1"/>
</dbReference>
<dbReference type="InterPro" id="IPR003441">
    <property type="entry name" value="NAC-dom"/>
</dbReference>
<protein>
    <recommendedName>
        <fullName evidence="5">NAC domain-containing protein</fullName>
    </recommendedName>
</protein>
<organism evidence="6 7">
    <name type="scientific">Artemisia annua</name>
    <name type="common">Sweet wormwood</name>
    <dbReference type="NCBI Taxonomy" id="35608"/>
    <lineage>
        <taxon>Eukaryota</taxon>
        <taxon>Viridiplantae</taxon>
        <taxon>Streptophyta</taxon>
        <taxon>Embryophyta</taxon>
        <taxon>Tracheophyta</taxon>
        <taxon>Spermatophyta</taxon>
        <taxon>Magnoliopsida</taxon>
        <taxon>eudicotyledons</taxon>
        <taxon>Gunneridae</taxon>
        <taxon>Pentapetalae</taxon>
        <taxon>asterids</taxon>
        <taxon>campanulids</taxon>
        <taxon>Asterales</taxon>
        <taxon>Asteraceae</taxon>
        <taxon>Asteroideae</taxon>
        <taxon>Anthemideae</taxon>
        <taxon>Artemisiinae</taxon>
        <taxon>Artemisia</taxon>
    </lineage>
</organism>
<keyword evidence="7" id="KW-1185">Reference proteome</keyword>
<dbReference type="GO" id="GO:0003677">
    <property type="term" value="F:DNA binding"/>
    <property type="evidence" value="ECO:0007669"/>
    <property type="project" value="UniProtKB-KW"/>
</dbReference>
<evidence type="ECO:0000256" key="4">
    <source>
        <dbReference type="ARBA" id="ARBA00023242"/>
    </source>
</evidence>
<accession>A0A2U1Q275</accession>
<evidence type="ECO:0000256" key="3">
    <source>
        <dbReference type="ARBA" id="ARBA00023163"/>
    </source>
</evidence>
<name>A0A2U1Q275_ARTAN</name>
<dbReference type="InterPro" id="IPR036093">
    <property type="entry name" value="NAC_dom_sf"/>
</dbReference>
<evidence type="ECO:0000259" key="5">
    <source>
        <dbReference type="PROSITE" id="PS51005"/>
    </source>
</evidence>
<gene>
    <name evidence="6" type="ORF">CTI12_AA084580</name>
</gene>
<proteinExistence type="predicted"/>
<dbReference type="EMBL" id="PKPP01000489">
    <property type="protein sequence ID" value="PWA92124.1"/>
    <property type="molecule type" value="Genomic_DNA"/>
</dbReference>
<keyword evidence="2" id="KW-0238">DNA-binding</keyword>
<dbReference type="SUPFAM" id="SSF101941">
    <property type="entry name" value="NAC domain"/>
    <property type="match status" value="1"/>
</dbReference>
<evidence type="ECO:0000256" key="2">
    <source>
        <dbReference type="ARBA" id="ARBA00023125"/>
    </source>
</evidence>
<dbReference type="GO" id="GO:0006355">
    <property type="term" value="P:regulation of DNA-templated transcription"/>
    <property type="evidence" value="ECO:0007669"/>
    <property type="project" value="InterPro"/>
</dbReference>
<reference evidence="6 7" key="1">
    <citation type="journal article" date="2018" name="Mol. Plant">
        <title>The genome of Artemisia annua provides insight into the evolution of Asteraceae family and artemisinin biosynthesis.</title>
        <authorList>
            <person name="Shen Q."/>
            <person name="Zhang L."/>
            <person name="Liao Z."/>
            <person name="Wang S."/>
            <person name="Yan T."/>
            <person name="Shi P."/>
            <person name="Liu M."/>
            <person name="Fu X."/>
            <person name="Pan Q."/>
            <person name="Wang Y."/>
            <person name="Lv Z."/>
            <person name="Lu X."/>
            <person name="Zhang F."/>
            <person name="Jiang W."/>
            <person name="Ma Y."/>
            <person name="Chen M."/>
            <person name="Hao X."/>
            <person name="Li L."/>
            <person name="Tang Y."/>
            <person name="Lv G."/>
            <person name="Zhou Y."/>
            <person name="Sun X."/>
            <person name="Brodelius P.E."/>
            <person name="Rose J.K.C."/>
            <person name="Tang K."/>
        </authorList>
    </citation>
    <scope>NUCLEOTIDE SEQUENCE [LARGE SCALE GENOMIC DNA]</scope>
    <source>
        <strain evidence="7">cv. Huhao1</strain>
        <tissue evidence="6">Leaf</tissue>
    </source>
</reference>
<keyword evidence="3" id="KW-0804">Transcription</keyword>
<dbReference type="Proteomes" id="UP000245207">
    <property type="component" value="Unassembled WGS sequence"/>
</dbReference>
<feature type="domain" description="NAC" evidence="5">
    <location>
        <begin position="10"/>
        <end position="156"/>
    </location>
</feature>
<sequence length="177" mass="20339">MANNVNELPLTTNYQVLPTRITALNFLNEVVNNGLAPVHPDIQELNLYASVPDEVIANHQPNRRYFFLTPRATNADGTKFIYKTDDGMGEWIMEGETEEVPDGGQVIGFRSAFEFEYHQDYNGVQHVWRMIQLSLHQSPHQDAQQNNATLSFIVFDHLLYFEFLVPALPTKMLNFRP</sequence>
<keyword evidence="1" id="KW-0805">Transcription regulation</keyword>
<evidence type="ECO:0000313" key="6">
    <source>
        <dbReference type="EMBL" id="PWA92124.1"/>
    </source>
</evidence>
<dbReference type="Pfam" id="PF02365">
    <property type="entry name" value="NAM"/>
    <property type="match status" value="1"/>
</dbReference>
<dbReference type="AlphaFoldDB" id="A0A2U1Q275"/>